<protein>
    <submittedName>
        <fullName evidence="2">HET-domain-containing protein</fullName>
    </submittedName>
</protein>
<proteinExistence type="predicted"/>
<dbReference type="PANTHER" id="PTHR33112:SF9">
    <property type="entry name" value="HETEROKARYON INCOMPATIBILITY DOMAIN-CONTAINING PROTEIN"/>
    <property type="match status" value="1"/>
</dbReference>
<feature type="domain" description="Heterokaryon incompatibility" evidence="1">
    <location>
        <begin position="25"/>
        <end position="139"/>
    </location>
</feature>
<dbReference type="EMBL" id="ML978165">
    <property type="protein sequence ID" value="KAF2033605.1"/>
    <property type="molecule type" value="Genomic_DNA"/>
</dbReference>
<organism evidence="2 3">
    <name type="scientific">Setomelanomma holmii</name>
    <dbReference type="NCBI Taxonomy" id="210430"/>
    <lineage>
        <taxon>Eukaryota</taxon>
        <taxon>Fungi</taxon>
        <taxon>Dikarya</taxon>
        <taxon>Ascomycota</taxon>
        <taxon>Pezizomycotina</taxon>
        <taxon>Dothideomycetes</taxon>
        <taxon>Pleosporomycetidae</taxon>
        <taxon>Pleosporales</taxon>
        <taxon>Pleosporineae</taxon>
        <taxon>Phaeosphaeriaceae</taxon>
        <taxon>Setomelanomma</taxon>
    </lineage>
</organism>
<evidence type="ECO:0000313" key="2">
    <source>
        <dbReference type="EMBL" id="KAF2033605.1"/>
    </source>
</evidence>
<dbReference type="OrthoDB" id="3486565at2759"/>
<name>A0A9P4HHD3_9PLEO</name>
<dbReference type="InterPro" id="IPR010730">
    <property type="entry name" value="HET"/>
</dbReference>
<evidence type="ECO:0000313" key="3">
    <source>
        <dbReference type="Proteomes" id="UP000799777"/>
    </source>
</evidence>
<dbReference type="PANTHER" id="PTHR33112">
    <property type="entry name" value="DOMAIN PROTEIN, PUTATIVE-RELATED"/>
    <property type="match status" value="1"/>
</dbReference>
<gene>
    <name evidence="2" type="ORF">EK21DRAFT_58230</name>
</gene>
<dbReference type="Pfam" id="PF06985">
    <property type="entry name" value="HET"/>
    <property type="match status" value="1"/>
</dbReference>
<evidence type="ECO:0000259" key="1">
    <source>
        <dbReference type="Pfam" id="PF06985"/>
    </source>
</evidence>
<accession>A0A9P4HHD3</accession>
<sequence>PTRVLRIDGPERVRLHISDGETGSYACLSHCWGHQSASILKTTKTTLERHQQEIPWQELPRTFRDASQFTYYLGLNYLWIDSLCIVRDFLDDWRREGSCMADIYEFAFVTLAATKAPGATSGCFTAEDGSHNTSIEFQARVPLVHDSQVFQERKLSPRIIHFTEQELGWECGASSWCECSIATNFFEKEHSLTKASLEAWNVPLVTHMEWQRTISEYTGKSLKYTKDIFPALQGLAKRFSPLLGEYYAGLCEATFIDCLTWRCAGWSGQGSRPPEWRAPTWSWPPSARRLPFLHKPASFRRPISMSSASLQN</sequence>
<keyword evidence="3" id="KW-1185">Reference proteome</keyword>
<dbReference type="Proteomes" id="UP000799777">
    <property type="component" value="Unassembled WGS sequence"/>
</dbReference>
<comment type="caution">
    <text evidence="2">The sequence shown here is derived from an EMBL/GenBank/DDBJ whole genome shotgun (WGS) entry which is preliminary data.</text>
</comment>
<reference evidence="2" key="1">
    <citation type="journal article" date="2020" name="Stud. Mycol.">
        <title>101 Dothideomycetes genomes: a test case for predicting lifestyles and emergence of pathogens.</title>
        <authorList>
            <person name="Haridas S."/>
            <person name="Albert R."/>
            <person name="Binder M."/>
            <person name="Bloem J."/>
            <person name="Labutti K."/>
            <person name="Salamov A."/>
            <person name="Andreopoulos B."/>
            <person name="Baker S."/>
            <person name="Barry K."/>
            <person name="Bills G."/>
            <person name="Bluhm B."/>
            <person name="Cannon C."/>
            <person name="Castanera R."/>
            <person name="Culley D."/>
            <person name="Daum C."/>
            <person name="Ezra D."/>
            <person name="Gonzalez J."/>
            <person name="Henrissat B."/>
            <person name="Kuo A."/>
            <person name="Liang C."/>
            <person name="Lipzen A."/>
            <person name="Lutzoni F."/>
            <person name="Magnuson J."/>
            <person name="Mondo S."/>
            <person name="Nolan M."/>
            <person name="Ohm R."/>
            <person name="Pangilinan J."/>
            <person name="Park H.-J."/>
            <person name="Ramirez L."/>
            <person name="Alfaro M."/>
            <person name="Sun H."/>
            <person name="Tritt A."/>
            <person name="Yoshinaga Y."/>
            <person name="Zwiers L.-H."/>
            <person name="Turgeon B."/>
            <person name="Goodwin S."/>
            <person name="Spatafora J."/>
            <person name="Crous P."/>
            <person name="Grigoriev I."/>
        </authorList>
    </citation>
    <scope>NUCLEOTIDE SEQUENCE</scope>
    <source>
        <strain evidence="2">CBS 110217</strain>
    </source>
</reference>
<feature type="non-terminal residue" evidence="2">
    <location>
        <position position="1"/>
    </location>
</feature>
<dbReference type="AlphaFoldDB" id="A0A9P4HHD3"/>